<name>A0ACC2N0I3_9HYME</name>
<accession>A0ACC2N0I3</accession>
<dbReference type="EMBL" id="CM056744">
    <property type="protein sequence ID" value="KAJ8664468.1"/>
    <property type="molecule type" value="Genomic_DNA"/>
</dbReference>
<protein>
    <submittedName>
        <fullName evidence="1">Uncharacterized protein</fullName>
    </submittedName>
</protein>
<evidence type="ECO:0000313" key="1">
    <source>
        <dbReference type="EMBL" id="KAJ8664468.1"/>
    </source>
</evidence>
<organism evidence="1 2">
    <name type="scientific">Eretmocerus hayati</name>
    <dbReference type="NCBI Taxonomy" id="131215"/>
    <lineage>
        <taxon>Eukaryota</taxon>
        <taxon>Metazoa</taxon>
        <taxon>Ecdysozoa</taxon>
        <taxon>Arthropoda</taxon>
        <taxon>Hexapoda</taxon>
        <taxon>Insecta</taxon>
        <taxon>Pterygota</taxon>
        <taxon>Neoptera</taxon>
        <taxon>Endopterygota</taxon>
        <taxon>Hymenoptera</taxon>
        <taxon>Apocrita</taxon>
        <taxon>Proctotrupomorpha</taxon>
        <taxon>Chalcidoidea</taxon>
        <taxon>Aphelinidae</taxon>
        <taxon>Aphelininae</taxon>
        <taxon>Eretmocerus</taxon>
    </lineage>
</organism>
<gene>
    <name evidence="1" type="ORF">QAD02_006130</name>
</gene>
<keyword evidence="2" id="KW-1185">Reference proteome</keyword>
<proteinExistence type="predicted"/>
<dbReference type="Proteomes" id="UP001239111">
    <property type="component" value="Chromosome 4"/>
</dbReference>
<reference evidence="1" key="1">
    <citation type="submission" date="2023-04" db="EMBL/GenBank/DDBJ databases">
        <title>A chromosome-level genome assembly of the parasitoid wasp Eretmocerus hayati.</title>
        <authorList>
            <person name="Zhong Y."/>
            <person name="Liu S."/>
            <person name="Liu Y."/>
        </authorList>
    </citation>
    <scope>NUCLEOTIDE SEQUENCE</scope>
    <source>
        <strain evidence="1">ZJU_SS_LIU_2023</strain>
    </source>
</reference>
<comment type="caution">
    <text evidence="1">The sequence shown here is derived from an EMBL/GenBank/DDBJ whole genome shotgun (WGS) entry which is preliminary data.</text>
</comment>
<evidence type="ECO:0000313" key="2">
    <source>
        <dbReference type="Proteomes" id="UP001239111"/>
    </source>
</evidence>
<sequence>MNPSILEEFFGIKYFKVNKFLLEFSGLWPYQTWIRKIVIRVAVLFLLVVPLIPNMNAVRIHCPWNMRLCSENACGVLFVLGCGTKYLVTFLSEKSMQRLYEEVTKTWVSITDPVEKAIMENYAKISYWKTIAYVGYMASTGVYFSQIGLTPLLLDFIMPLNESREKMLVVNGEFFIDPYEYYYELYVMYSFTAFASVITFTAIDTTYTMVVHQVIGIINVVKYRVRIATQNPDAESDFAYKTIRSSIELHAESLKFVNLVESTYRLCFLVLIGLCVPYLAFGAILVCIQKHQILHSWN</sequence>